<dbReference type="EMBL" id="CM047585">
    <property type="protein sequence ID" value="KAI9910209.1"/>
    <property type="molecule type" value="Genomic_DNA"/>
</dbReference>
<evidence type="ECO:0000313" key="1">
    <source>
        <dbReference type="EMBL" id="KAI9910209.1"/>
    </source>
</evidence>
<name>A0ACC0VUQ9_9STRA</name>
<reference evidence="1 2" key="1">
    <citation type="journal article" date="2022" name="bioRxiv">
        <title>The genome of the oomycete Peronosclerospora sorghi, a cosmopolitan pathogen of maize and sorghum, is inflated with dispersed pseudogenes.</title>
        <authorList>
            <person name="Fletcher K."/>
            <person name="Martin F."/>
            <person name="Isakeit T."/>
            <person name="Cavanaugh K."/>
            <person name="Magill C."/>
            <person name="Michelmore R."/>
        </authorList>
    </citation>
    <scope>NUCLEOTIDE SEQUENCE [LARGE SCALE GENOMIC DNA]</scope>
    <source>
        <strain evidence="1">P6</strain>
    </source>
</reference>
<keyword evidence="2" id="KW-1185">Reference proteome</keyword>
<gene>
    <name evidence="1" type="ORF">PsorP6_011133</name>
</gene>
<evidence type="ECO:0000313" key="2">
    <source>
        <dbReference type="Proteomes" id="UP001163321"/>
    </source>
</evidence>
<sequence length="61" mass="6817">MPSTELIPKTYVRFIHTYGESGNADEDEECEEASITEWMAADDEDTLRSVQSTPMDASTSK</sequence>
<proteinExistence type="predicted"/>
<organism evidence="1 2">
    <name type="scientific">Peronosclerospora sorghi</name>
    <dbReference type="NCBI Taxonomy" id="230839"/>
    <lineage>
        <taxon>Eukaryota</taxon>
        <taxon>Sar</taxon>
        <taxon>Stramenopiles</taxon>
        <taxon>Oomycota</taxon>
        <taxon>Peronosporomycetes</taxon>
        <taxon>Peronosporales</taxon>
        <taxon>Peronosporaceae</taxon>
        <taxon>Peronosclerospora</taxon>
    </lineage>
</organism>
<dbReference type="Proteomes" id="UP001163321">
    <property type="component" value="Chromosome 6"/>
</dbReference>
<comment type="caution">
    <text evidence="1">The sequence shown here is derived from an EMBL/GenBank/DDBJ whole genome shotgun (WGS) entry which is preliminary data.</text>
</comment>
<accession>A0ACC0VUQ9</accession>
<protein>
    <submittedName>
        <fullName evidence="1">Uncharacterized protein</fullName>
    </submittedName>
</protein>